<accession>A0ABY7FRL9</accession>
<organism evidence="1 2">
    <name type="scientific">Mya arenaria</name>
    <name type="common">Soft-shell clam</name>
    <dbReference type="NCBI Taxonomy" id="6604"/>
    <lineage>
        <taxon>Eukaryota</taxon>
        <taxon>Metazoa</taxon>
        <taxon>Spiralia</taxon>
        <taxon>Lophotrochozoa</taxon>
        <taxon>Mollusca</taxon>
        <taxon>Bivalvia</taxon>
        <taxon>Autobranchia</taxon>
        <taxon>Heteroconchia</taxon>
        <taxon>Euheterodonta</taxon>
        <taxon>Imparidentia</taxon>
        <taxon>Neoheterodontei</taxon>
        <taxon>Myida</taxon>
        <taxon>Myoidea</taxon>
        <taxon>Myidae</taxon>
        <taxon>Mya</taxon>
    </lineage>
</organism>
<protein>
    <submittedName>
        <fullName evidence="1">Uncharacterized protein</fullName>
    </submittedName>
</protein>
<sequence>MKVQGYKEIPSMLTCTSLPQQWDKPRGEKNNTEPVSQMVMSRPTNVNRKRRPVMAQYVDNRKITAEKDDISALKKLKSSSISYLIEENTQNTPKIDTLFGRVPVGSVLSYHGPLLEPLNTPREQCSRCGEINYPKELKDSEDALQGKQINWTDVAVSLDDAVLIENTTRTQSDSRINTMAQRKALMNNCFKFWCNNAKDCQ</sequence>
<dbReference type="EMBL" id="CP111024">
    <property type="protein sequence ID" value="WAR24860.1"/>
    <property type="molecule type" value="Genomic_DNA"/>
</dbReference>
<proteinExistence type="predicted"/>
<evidence type="ECO:0000313" key="2">
    <source>
        <dbReference type="Proteomes" id="UP001164746"/>
    </source>
</evidence>
<dbReference type="Proteomes" id="UP001164746">
    <property type="component" value="Chromosome 13"/>
</dbReference>
<evidence type="ECO:0000313" key="1">
    <source>
        <dbReference type="EMBL" id="WAR24860.1"/>
    </source>
</evidence>
<reference evidence="1" key="1">
    <citation type="submission" date="2022-11" db="EMBL/GenBank/DDBJ databases">
        <title>Centuries of genome instability and evolution in soft-shell clam transmissible cancer (bioRxiv).</title>
        <authorList>
            <person name="Hart S.F.M."/>
            <person name="Yonemitsu M.A."/>
            <person name="Giersch R.M."/>
            <person name="Beal B.F."/>
            <person name="Arriagada G."/>
            <person name="Davis B.W."/>
            <person name="Ostrander E.A."/>
            <person name="Goff S.P."/>
            <person name="Metzger M.J."/>
        </authorList>
    </citation>
    <scope>NUCLEOTIDE SEQUENCE</scope>
    <source>
        <strain evidence="1">MELC-2E11</strain>
        <tissue evidence="1">Siphon/mantle</tissue>
    </source>
</reference>
<keyword evidence="2" id="KW-1185">Reference proteome</keyword>
<gene>
    <name evidence="1" type="ORF">MAR_038529</name>
</gene>
<name>A0ABY7FRL9_MYAAR</name>